<dbReference type="UniPathway" id="UPA00070">
    <property type="reaction ID" value="UER00946"/>
</dbReference>
<keyword evidence="9" id="KW-0472">Membrane</keyword>
<dbReference type="SUPFAM" id="SSF51395">
    <property type="entry name" value="FMN-linked oxidoreductases"/>
    <property type="match status" value="1"/>
</dbReference>
<dbReference type="Gene3D" id="3.20.20.70">
    <property type="entry name" value="Aldolase class I"/>
    <property type="match status" value="1"/>
</dbReference>
<sequence length="381" mass="41642">MTLDRWLQSGSRLLCLLPPETAHKVALFLLQMGTRTRLFQALTTDPEDPILAVRLWERDFQNPLGLAAGFDKDAKGVDALLGLGFSFIEVGTVTPRPQWGNARPRLFRLPADKALINRMGFNNDGLAKIMHRLVERQQRQTHDRRQLGWIGVNLGCNRDSPEAIADYVEGVRTLAPLADYLVLNVSSPNTDGLRRLQDQNVLTTLIRHVRDALYHRIIDSHARPPILVKIAPDLTHKELSDIATVALASGLDGFIATNTTLARPLNIRACARAERGGLSGRPLFSASTAVLAEMYQLTKGKLPLIGVGGVFSGADALAKIKAGASLVQVYTAMIYEGPGIVRRIKKELAQLLRDHGYRTVSEAVGTGVSEVLPGNDNSNSV</sequence>
<evidence type="ECO:0000256" key="6">
    <source>
        <dbReference type="ARBA" id="ARBA00022630"/>
    </source>
</evidence>
<evidence type="ECO:0000256" key="8">
    <source>
        <dbReference type="ARBA" id="ARBA00023002"/>
    </source>
</evidence>
<protein>
    <recommendedName>
        <fullName evidence="5">dihydroorotate dehydrogenase (quinone)</fullName>
        <ecNumber evidence="5">1.3.5.2</ecNumber>
    </recommendedName>
</protein>
<reference evidence="12" key="1">
    <citation type="submission" date="2018-10" db="EMBL/GenBank/DDBJ databases">
        <authorList>
            <person name="Gruber-Vodicka H."/>
            <person name="Jaeckle O."/>
        </authorList>
    </citation>
    <scope>NUCLEOTIDE SEQUENCE</scope>
</reference>
<evidence type="ECO:0000256" key="7">
    <source>
        <dbReference type="ARBA" id="ARBA00022643"/>
    </source>
</evidence>
<dbReference type="NCBIfam" id="NF003645">
    <property type="entry name" value="PRK05286.1-2"/>
    <property type="match status" value="1"/>
</dbReference>
<dbReference type="PANTHER" id="PTHR48109">
    <property type="entry name" value="DIHYDROOROTATE DEHYDROGENASE (QUINONE), MITOCHONDRIAL-RELATED"/>
    <property type="match status" value="1"/>
</dbReference>
<dbReference type="PROSITE" id="PS00911">
    <property type="entry name" value="DHODEHASE_1"/>
    <property type="match status" value="1"/>
</dbReference>
<dbReference type="NCBIfam" id="TIGR01036">
    <property type="entry name" value="pyrD_sub2"/>
    <property type="match status" value="1"/>
</dbReference>
<dbReference type="InterPro" id="IPR013785">
    <property type="entry name" value="Aldolase_TIM"/>
</dbReference>
<dbReference type="GO" id="GO:0106430">
    <property type="term" value="F:dihydroorotate dehydrogenase (quinone) activity"/>
    <property type="evidence" value="ECO:0007669"/>
    <property type="project" value="UniProtKB-EC"/>
</dbReference>
<organism evidence="12">
    <name type="scientific">invertebrate metagenome</name>
    <dbReference type="NCBI Taxonomy" id="1711999"/>
    <lineage>
        <taxon>unclassified sequences</taxon>
        <taxon>metagenomes</taxon>
        <taxon>organismal metagenomes</taxon>
    </lineage>
</organism>
<dbReference type="GO" id="GO:0006207">
    <property type="term" value="P:'de novo' pyrimidine nucleobase biosynthetic process"/>
    <property type="evidence" value="ECO:0007669"/>
    <property type="project" value="InterPro"/>
</dbReference>
<dbReference type="InterPro" id="IPR005720">
    <property type="entry name" value="Dihydroorotate_DH_cat"/>
</dbReference>
<dbReference type="EC" id="1.3.5.2" evidence="5"/>
<feature type="domain" description="Dihydroorotate dehydrogenase catalytic" evidence="11">
    <location>
        <begin position="51"/>
        <end position="352"/>
    </location>
</feature>
<keyword evidence="8 12" id="KW-0560">Oxidoreductase</keyword>
<dbReference type="GO" id="GO:0044205">
    <property type="term" value="P:'de novo' UMP biosynthetic process"/>
    <property type="evidence" value="ECO:0007669"/>
    <property type="project" value="UniProtKB-UniPathway"/>
</dbReference>
<proteinExistence type="inferred from homology"/>
<dbReference type="EMBL" id="LR026963">
    <property type="protein sequence ID" value="VBB68936.1"/>
    <property type="molecule type" value="Genomic_DNA"/>
</dbReference>
<comment type="pathway">
    <text evidence="3">Pyrimidine metabolism; UMP biosynthesis via de novo pathway; orotate from (S)-dihydroorotate (quinone route): step 1/1.</text>
</comment>
<evidence type="ECO:0000256" key="3">
    <source>
        <dbReference type="ARBA" id="ARBA00005161"/>
    </source>
</evidence>
<evidence type="ECO:0000256" key="4">
    <source>
        <dbReference type="ARBA" id="ARBA00005359"/>
    </source>
</evidence>
<evidence type="ECO:0000256" key="9">
    <source>
        <dbReference type="ARBA" id="ARBA00023136"/>
    </source>
</evidence>
<dbReference type="PROSITE" id="PS00912">
    <property type="entry name" value="DHODEHASE_2"/>
    <property type="match status" value="1"/>
</dbReference>
<evidence type="ECO:0000256" key="2">
    <source>
        <dbReference type="ARBA" id="ARBA00004370"/>
    </source>
</evidence>
<evidence type="ECO:0000259" key="11">
    <source>
        <dbReference type="Pfam" id="PF01180"/>
    </source>
</evidence>
<dbReference type="NCBIfam" id="NF003652">
    <property type="entry name" value="PRK05286.2-5"/>
    <property type="match status" value="1"/>
</dbReference>
<dbReference type="InterPro" id="IPR001295">
    <property type="entry name" value="Dihydroorotate_DH_CS"/>
</dbReference>
<keyword evidence="6" id="KW-0285">Flavoprotein</keyword>
<comment type="catalytic activity">
    <reaction evidence="10">
        <text>(S)-dihydroorotate + a quinone = orotate + a quinol</text>
        <dbReference type="Rhea" id="RHEA:30187"/>
        <dbReference type="ChEBI" id="CHEBI:24646"/>
        <dbReference type="ChEBI" id="CHEBI:30839"/>
        <dbReference type="ChEBI" id="CHEBI:30864"/>
        <dbReference type="ChEBI" id="CHEBI:132124"/>
        <dbReference type="EC" id="1.3.5.2"/>
    </reaction>
</comment>
<comment type="cofactor">
    <cofactor evidence="1">
        <name>FMN</name>
        <dbReference type="ChEBI" id="CHEBI:58210"/>
    </cofactor>
</comment>
<dbReference type="PANTHER" id="PTHR48109:SF4">
    <property type="entry name" value="DIHYDROOROTATE DEHYDROGENASE (QUINONE), MITOCHONDRIAL"/>
    <property type="match status" value="1"/>
</dbReference>
<dbReference type="InterPro" id="IPR005719">
    <property type="entry name" value="Dihydroorotate_DH_2"/>
</dbReference>
<comment type="subcellular location">
    <subcellularLocation>
        <location evidence="2">Membrane</location>
    </subcellularLocation>
</comment>
<gene>
    <name evidence="12" type="ORF">RIEGSTA812A_PEG_409</name>
</gene>
<accession>A0A484H4X2</accession>
<comment type="similarity">
    <text evidence="4">Belongs to the dihydroorotate dehydrogenase family. Type 2 subfamily.</text>
</comment>
<dbReference type="AlphaFoldDB" id="A0A484H4X2"/>
<dbReference type="Pfam" id="PF01180">
    <property type="entry name" value="DHO_dh"/>
    <property type="match status" value="1"/>
</dbReference>
<evidence type="ECO:0000256" key="1">
    <source>
        <dbReference type="ARBA" id="ARBA00001917"/>
    </source>
</evidence>
<dbReference type="GO" id="GO:0005743">
    <property type="term" value="C:mitochondrial inner membrane"/>
    <property type="evidence" value="ECO:0007669"/>
    <property type="project" value="TreeGrafter"/>
</dbReference>
<evidence type="ECO:0000313" key="12">
    <source>
        <dbReference type="EMBL" id="VBB68936.1"/>
    </source>
</evidence>
<dbReference type="CDD" id="cd04738">
    <property type="entry name" value="DHOD_2_like"/>
    <property type="match status" value="1"/>
</dbReference>
<dbReference type="InterPro" id="IPR050074">
    <property type="entry name" value="DHO_dehydrogenase"/>
</dbReference>
<evidence type="ECO:0000256" key="5">
    <source>
        <dbReference type="ARBA" id="ARBA00012791"/>
    </source>
</evidence>
<evidence type="ECO:0000256" key="10">
    <source>
        <dbReference type="ARBA" id="ARBA00048639"/>
    </source>
</evidence>
<name>A0A484H4X2_9ZZZZ</name>
<keyword evidence="7" id="KW-0288">FMN</keyword>